<gene>
    <name evidence="1" type="ORF">S12H4_02896</name>
</gene>
<reference evidence="1" key="1">
    <citation type="journal article" date="2014" name="Front. Microbiol.">
        <title>High frequency of phylogenetically diverse reductive dehalogenase-homologous genes in deep subseafloor sedimentary metagenomes.</title>
        <authorList>
            <person name="Kawai M."/>
            <person name="Futagami T."/>
            <person name="Toyoda A."/>
            <person name="Takaki Y."/>
            <person name="Nishi S."/>
            <person name="Hori S."/>
            <person name="Arai W."/>
            <person name="Tsubouchi T."/>
            <person name="Morono Y."/>
            <person name="Uchiyama I."/>
            <person name="Ito T."/>
            <person name="Fujiyama A."/>
            <person name="Inagaki F."/>
            <person name="Takami H."/>
        </authorList>
    </citation>
    <scope>NUCLEOTIDE SEQUENCE</scope>
    <source>
        <strain evidence="1">Expedition CK06-06</strain>
    </source>
</reference>
<dbReference type="AlphaFoldDB" id="X1QKQ1"/>
<proteinExistence type="predicted"/>
<evidence type="ECO:0000313" key="1">
    <source>
        <dbReference type="EMBL" id="GAI69037.1"/>
    </source>
</evidence>
<comment type="caution">
    <text evidence="1">The sequence shown here is derived from an EMBL/GenBank/DDBJ whole genome shotgun (WGS) entry which is preliminary data.</text>
</comment>
<protein>
    <submittedName>
        <fullName evidence="1">Uncharacterized protein</fullName>
    </submittedName>
</protein>
<accession>X1QKQ1</accession>
<name>X1QKQ1_9ZZZZ</name>
<organism evidence="1">
    <name type="scientific">marine sediment metagenome</name>
    <dbReference type="NCBI Taxonomy" id="412755"/>
    <lineage>
        <taxon>unclassified sequences</taxon>
        <taxon>metagenomes</taxon>
        <taxon>ecological metagenomes</taxon>
    </lineage>
</organism>
<dbReference type="EMBL" id="BARW01000761">
    <property type="protein sequence ID" value="GAI69037.1"/>
    <property type="molecule type" value="Genomic_DNA"/>
</dbReference>
<sequence>MFREIIARDFKELGDRLVTCLETPEMLKEYIESLSKIFHTYRSPGASKRIFTALEKRLSIRCTKS</sequence>